<dbReference type="PANTHER" id="PTHR10755:SF0">
    <property type="entry name" value="OXYGEN-DEPENDENT COPROPORPHYRINOGEN-III OXIDASE, MITOCHONDRIAL"/>
    <property type="match status" value="1"/>
</dbReference>
<dbReference type="EMBL" id="FNHH01000016">
    <property type="protein sequence ID" value="SDM57441.1"/>
    <property type="molecule type" value="Genomic_DNA"/>
</dbReference>
<accession>A0A1G9UBV7</accession>
<dbReference type="GO" id="GO:0006782">
    <property type="term" value="P:protoporphyrinogen IX biosynthetic process"/>
    <property type="evidence" value="ECO:0007669"/>
    <property type="project" value="TreeGrafter"/>
</dbReference>
<keyword evidence="5" id="KW-0560">Oxidoreductase</keyword>
<dbReference type="InterPro" id="IPR001260">
    <property type="entry name" value="Coprogen_oxidase_aer"/>
</dbReference>
<evidence type="ECO:0000256" key="3">
    <source>
        <dbReference type="ARBA" id="ARBA00011738"/>
    </source>
</evidence>
<dbReference type="SUPFAM" id="SSF102886">
    <property type="entry name" value="Coproporphyrinogen III oxidase"/>
    <property type="match status" value="1"/>
</dbReference>
<evidence type="ECO:0000256" key="1">
    <source>
        <dbReference type="ARBA" id="ARBA00005168"/>
    </source>
</evidence>
<dbReference type="GO" id="GO:0005737">
    <property type="term" value="C:cytoplasm"/>
    <property type="evidence" value="ECO:0007669"/>
    <property type="project" value="TreeGrafter"/>
</dbReference>
<organism evidence="8 9">
    <name type="scientific">Daejeonella rubra</name>
    <dbReference type="NCBI Taxonomy" id="990371"/>
    <lineage>
        <taxon>Bacteria</taxon>
        <taxon>Pseudomonadati</taxon>
        <taxon>Bacteroidota</taxon>
        <taxon>Sphingobacteriia</taxon>
        <taxon>Sphingobacteriales</taxon>
        <taxon>Sphingobacteriaceae</taxon>
        <taxon>Daejeonella</taxon>
    </lineage>
</organism>
<keyword evidence="7" id="KW-0627">Porphyrin biosynthesis</keyword>
<evidence type="ECO:0000256" key="5">
    <source>
        <dbReference type="ARBA" id="ARBA00023002"/>
    </source>
</evidence>
<dbReference type="Proteomes" id="UP000199226">
    <property type="component" value="Unassembled WGS sequence"/>
</dbReference>
<dbReference type="PROSITE" id="PS01021">
    <property type="entry name" value="COPROGEN_OXIDASE"/>
    <property type="match status" value="1"/>
</dbReference>
<dbReference type="RefSeq" id="WP_090705061.1">
    <property type="nucleotide sequence ID" value="NZ_FNHH01000016.1"/>
</dbReference>
<dbReference type="NCBIfam" id="NF003727">
    <property type="entry name" value="PRK05330.1"/>
    <property type="match status" value="1"/>
</dbReference>
<dbReference type="InterPro" id="IPR036406">
    <property type="entry name" value="Coprogen_oxidase_aer_sf"/>
</dbReference>
<dbReference type="EC" id="1.3.3.3" evidence="4"/>
<dbReference type="Pfam" id="PF01218">
    <property type="entry name" value="Coprogen_oxidas"/>
    <property type="match status" value="1"/>
</dbReference>
<protein>
    <recommendedName>
        <fullName evidence="4">coproporphyrinogen oxidase</fullName>
        <ecNumber evidence="4">1.3.3.3</ecNumber>
    </recommendedName>
</protein>
<dbReference type="PRINTS" id="PR00073">
    <property type="entry name" value="COPRGNOXDASE"/>
</dbReference>
<dbReference type="Gene3D" id="3.40.1500.10">
    <property type="entry name" value="Coproporphyrinogen III oxidase, aerobic"/>
    <property type="match status" value="1"/>
</dbReference>
<dbReference type="GO" id="GO:0004109">
    <property type="term" value="F:coproporphyrinogen oxidase activity"/>
    <property type="evidence" value="ECO:0007669"/>
    <property type="project" value="UniProtKB-EC"/>
</dbReference>
<reference evidence="9" key="1">
    <citation type="submission" date="2016-10" db="EMBL/GenBank/DDBJ databases">
        <authorList>
            <person name="Varghese N."/>
            <person name="Submissions S."/>
        </authorList>
    </citation>
    <scope>NUCLEOTIDE SEQUENCE [LARGE SCALE GENOMIC DNA]</scope>
    <source>
        <strain evidence="9">DSM 24536</strain>
    </source>
</reference>
<proteinExistence type="inferred from homology"/>
<comment type="similarity">
    <text evidence="2">Belongs to the aerobic coproporphyrinogen-III oxidase family.</text>
</comment>
<keyword evidence="6" id="KW-0350">Heme biosynthesis</keyword>
<keyword evidence="9" id="KW-1185">Reference proteome</keyword>
<dbReference type="AlphaFoldDB" id="A0A1G9UBV7"/>
<dbReference type="PANTHER" id="PTHR10755">
    <property type="entry name" value="COPROPORPHYRINOGEN III OXIDASE, MITOCHONDRIAL"/>
    <property type="match status" value="1"/>
</dbReference>
<comment type="subunit">
    <text evidence="3">Homodimer.</text>
</comment>
<evidence type="ECO:0000313" key="8">
    <source>
        <dbReference type="EMBL" id="SDM57441.1"/>
    </source>
</evidence>
<sequence>MITKEQIAEQYQQIQDEICAGLELADGSGKFQEEIWDRDGGGGGRTRIIQNGNVLEKGGVNFSAVYGKLPESIKKAFGVSEDDFFATGVSIVIHPSNPWIPIIHMNIRYFEMTGEAGKEMRWFGGGIDLTPHYVIEDDARFFHGSLQATCDKFHSDFYSKFKKWADDYFFIKHRQETRGIGGIFYDRLSPQTTGLEWSDIFEFSKAVGRTFVPVYTELINRNKDKSFTEEQKLWQYQRRSRYVEFNLVYDAGTKFGLETNGRIESILMSLPPQANWVYNFNANPGSEEEKTLGLLKKGINWTQTI</sequence>
<dbReference type="PIRSF" id="PIRSF000166">
    <property type="entry name" value="Coproporphyri_ox"/>
    <property type="match status" value="1"/>
</dbReference>
<gene>
    <name evidence="8" type="ORF">SAMN05421813_11613</name>
</gene>
<evidence type="ECO:0000256" key="7">
    <source>
        <dbReference type="ARBA" id="ARBA00023244"/>
    </source>
</evidence>
<comment type="pathway">
    <text evidence="1">Porphyrin-containing compound metabolism; protoporphyrin-IX biosynthesis; protoporphyrinogen-IX from coproporphyrinogen-III (O2 route): step 1/1.</text>
</comment>
<dbReference type="STRING" id="990371.SAMN05421813_11613"/>
<evidence type="ECO:0000256" key="4">
    <source>
        <dbReference type="ARBA" id="ARBA00012869"/>
    </source>
</evidence>
<evidence type="ECO:0000256" key="2">
    <source>
        <dbReference type="ARBA" id="ARBA00010644"/>
    </source>
</evidence>
<dbReference type="InterPro" id="IPR018375">
    <property type="entry name" value="Coprogen_oxidase_CS"/>
</dbReference>
<dbReference type="OrthoDB" id="9777553at2"/>
<name>A0A1G9UBV7_9SPHI</name>
<evidence type="ECO:0000313" key="9">
    <source>
        <dbReference type="Proteomes" id="UP000199226"/>
    </source>
</evidence>
<evidence type="ECO:0000256" key="6">
    <source>
        <dbReference type="ARBA" id="ARBA00023133"/>
    </source>
</evidence>